<protein>
    <recommendedName>
        <fullName evidence="3">Zinc finger/thioredoxin putative domain-containing protein</fullName>
    </recommendedName>
</protein>
<dbReference type="Proteomes" id="UP000185622">
    <property type="component" value="Chromosome"/>
</dbReference>
<proteinExistence type="predicted"/>
<keyword evidence="2" id="KW-0812">Transmembrane</keyword>
<evidence type="ECO:0000259" key="3">
    <source>
        <dbReference type="Pfam" id="PF13717"/>
    </source>
</evidence>
<evidence type="ECO:0000256" key="2">
    <source>
        <dbReference type="SAM" id="Phobius"/>
    </source>
</evidence>
<evidence type="ECO:0000313" key="4">
    <source>
        <dbReference type="EMBL" id="AQS49330.1"/>
    </source>
</evidence>
<gene>
    <name evidence="4" type="ORF">BMG03_17170</name>
</gene>
<reference evidence="4 5" key="1">
    <citation type="submission" date="2017-01" db="EMBL/GenBank/DDBJ databases">
        <title>The complete genome sequence of a sulfur-oxidizing marine bacterium Thioclava sp. 25B10_4T.</title>
        <authorList>
            <person name="Liu Y."/>
            <person name="Lai Q."/>
            <person name="Shao Z."/>
        </authorList>
    </citation>
    <scope>NUCLEOTIDE SEQUENCE [LARGE SCALE GENOMIC DNA]</scope>
    <source>
        <strain evidence="4 5">25B10_4</strain>
    </source>
</reference>
<feature type="compositionally biased region" description="Basic and acidic residues" evidence="1">
    <location>
        <begin position="171"/>
        <end position="186"/>
    </location>
</feature>
<evidence type="ECO:0000313" key="5">
    <source>
        <dbReference type="Proteomes" id="UP000185622"/>
    </source>
</evidence>
<feature type="compositionally biased region" description="Low complexity" evidence="1">
    <location>
        <begin position="44"/>
        <end position="60"/>
    </location>
</feature>
<name>A0ABM6IKN2_9RHOB</name>
<dbReference type="RefSeq" id="WP_075773968.1">
    <property type="nucleotide sequence ID" value="NZ_CP019437.1"/>
</dbReference>
<feature type="compositionally biased region" description="Basic and acidic residues" evidence="1">
    <location>
        <begin position="198"/>
        <end position="211"/>
    </location>
</feature>
<feature type="transmembrane region" description="Helical" evidence="2">
    <location>
        <begin position="302"/>
        <end position="320"/>
    </location>
</feature>
<feature type="region of interest" description="Disordered" evidence="1">
    <location>
        <begin position="34"/>
        <end position="261"/>
    </location>
</feature>
<keyword evidence="2" id="KW-0472">Membrane</keyword>
<keyword evidence="5" id="KW-1185">Reference proteome</keyword>
<dbReference type="Pfam" id="PF13717">
    <property type="entry name" value="Zn_ribbon_4"/>
    <property type="match status" value="1"/>
</dbReference>
<feature type="compositionally biased region" description="Basic and acidic residues" evidence="1">
    <location>
        <begin position="225"/>
        <end position="244"/>
    </location>
</feature>
<evidence type="ECO:0000256" key="1">
    <source>
        <dbReference type="SAM" id="MobiDB-lite"/>
    </source>
</evidence>
<dbReference type="EMBL" id="CP019437">
    <property type="protein sequence ID" value="AQS49330.1"/>
    <property type="molecule type" value="Genomic_DNA"/>
</dbReference>
<keyword evidence="2" id="KW-1133">Transmembrane helix</keyword>
<dbReference type="NCBIfam" id="TIGR02098">
    <property type="entry name" value="MJ0042_CXXC"/>
    <property type="match status" value="1"/>
</dbReference>
<organism evidence="4 5">
    <name type="scientific">Thioclava nitratireducens</name>
    <dbReference type="NCBI Taxonomy" id="1915078"/>
    <lineage>
        <taxon>Bacteria</taxon>
        <taxon>Pseudomonadati</taxon>
        <taxon>Pseudomonadota</taxon>
        <taxon>Alphaproteobacteria</taxon>
        <taxon>Rhodobacterales</taxon>
        <taxon>Paracoccaceae</taxon>
        <taxon>Thioclava</taxon>
    </lineage>
</organism>
<accession>A0ABM6IKN2</accession>
<feature type="compositionally biased region" description="Low complexity" evidence="1">
    <location>
        <begin position="128"/>
        <end position="137"/>
    </location>
</feature>
<sequence length="370" mass="40192">MRLVCPNCGAQYEVDDAVIPDGGRDVQCSNCGHGWFQPSKDMLSADSDPTGPAAPPAGWDPDPDPETTSEPETSRAETEAPVASKATEEPSEPAPMPEPEQQPSHDTATHLPEPEPVVTQQSDDDTDAAVAAMVAAPEAEEDDADEPGLGPAPRVGAKPRKPLDDGLLSILREEAEREAAQRRAEGSSELQTQEELNLEERETSEDAERAAEAAAADLARRRKRAQDFSDLRDPDAEREEDRVADLLGEDDEDLQTIRGRERLPDIDEINSTLTATSDREGDSVAEFSPEMARRRRSGFSRGFIFVMAVTAVLALLYAFAPDIAAKVPALKSPLTQYVVAVDEGRIWLDDQLQILTHRLSPETASDGFTE</sequence>
<feature type="domain" description="Zinc finger/thioredoxin putative" evidence="3">
    <location>
        <begin position="1"/>
        <end position="35"/>
    </location>
</feature>
<dbReference type="InterPro" id="IPR011723">
    <property type="entry name" value="Znf/thioredoxin_put"/>
</dbReference>